<dbReference type="HAMAP" id="MF_00019">
    <property type="entry name" value="PlsX"/>
    <property type="match status" value="1"/>
</dbReference>
<keyword evidence="5 10" id="KW-0443">Lipid metabolism</keyword>
<gene>
    <name evidence="10" type="primary">plsX</name>
    <name evidence="11" type="ORF">HR45_04380</name>
</gene>
<dbReference type="AlphaFoldDB" id="A0A094JHF6"/>
<keyword evidence="4 10" id="KW-0808">Transferase</keyword>
<dbReference type="GO" id="GO:0005737">
    <property type="term" value="C:cytoplasm"/>
    <property type="evidence" value="ECO:0007669"/>
    <property type="project" value="UniProtKB-SubCell"/>
</dbReference>
<accession>A0A094JHF6</accession>
<sequence>MTSLTLALDVMGGDHGPHVTVPAAMQALRLYPHLKLILVGDENQITPLLSECGASYRSRITIKHTEECVAMDERPAVALRCKKQSSMRLALESVKEAEADACVSAGNTGALMAMSKVVLKTLPGVDRPALVTCLPTVNHQPLYLLDLGANVSCDADILFQFAVMGSVLCEVVTKQSHPKVALLNVGSEECKGNDQVQQAAQLLQHTPQINYQGYIEGNEIYTGKVDVIVCDGFIGNITLKTSEGIARLLVHQLKQGLKQGFFVRLLAKLLAPSISRVLRQMNPDHYNGASLIGLRGIVVKSHGNADEAAYLQAISLAVTEVTRRLPEQIKLRLESILLDINS</sequence>
<evidence type="ECO:0000256" key="10">
    <source>
        <dbReference type="HAMAP-Rule" id="MF_00019"/>
    </source>
</evidence>
<dbReference type="GO" id="GO:0006633">
    <property type="term" value="P:fatty acid biosynthetic process"/>
    <property type="evidence" value="ECO:0007669"/>
    <property type="project" value="UniProtKB-UniRule"/>
</dbReference>
<evidence type="ECO:0000256" key="8">
    <source>
        <dbReference type="ARBA" id="ARBA00024069"/>
    </source>
</evidence>
<dbReference type="Proteomes" id="UP000029264">
    <property type="component" value="Unassembled WGS sequence"/>
</dbReference>
<comment type="pathway">
    <text evidence="10">Lipid metabolism; phospholipid metabolism.</text>
</comment>
<dbReference type="UniPathway" id="UPA00085"/>
<evidence type="ECO:0000256" key="4">
    <source>
        <dbReference type="ARBA" id="ARBA00022679"/>
    </source>
</evidence>
<keyword evidence="3 10" id="KW-0444">Lipid biosynthesis</keyword>
<comment type="function">
    <text evidence="10">Catalyzes the reversible formation of acyl-phosphate (acyl-PO(4)) from acyl-[acyl-carrier-protein] (acyl-ACP). This enzyme utilizes acyl-ACP as fatty acyl donor, but not acyl-CoA.</text>
</comment>
<keyword evidence="6 10" id="KW-0594">Phospholipid biosynthesis</keyword>
<organism evidence="11 12">
    <name type="scientific">Shewanella mangrovi</name>
    <dbReference type="NCBI Taxonomy" id="1515746"/>
    <lineage>
        <taxon>Bacteria</taxon>
        <taxon>Pseudomonadati</taxon>
        <taxon>Pseudomonadota</taxon>
        <taxon>Gammaproteobacteria</taxon>
        <taxon>Alteromonadales</taxon>
        <taxon>Shewanellaceae</taxon>
        <taxon>Shewanella</taxon>
    </lineage>
</organism>
<evidence type="ECO:0000256" key="9">
    <source>
        <dbReference type="ARBA" id="ARBA00046608"/>
    </source>
</evidence>
<keyword evidence="7 10" id="KW-1208">Phospholipid metabolism</keyword>
<evidence type="ECO:0000256" key="5">
    <source>
        <dbReference type="ARBA" id="ARBA00023098"/>
    </source>
</evidence>
<dbReference type="eggNOG" id="COG0416">
    <property type="taxonomic scope" value="Bacteria"/>
</dbReference>
<dbReference type="GO" id="GO:0043811">
    <property type="term" value="F:phosphate:acyl-[acyl carrier protein] acyltransferase activity"/>
    <property type="evidence" value="ECO:0007669"/>
    <property type="project" value="UniProtKB-UniRule"/>
</dbReference>
<comment type="caution">
    <text evidence="11">The sequence shown here is derived from an EMBL/GenBank/DDBJ whole genome shotgun (WGS) entry which is preliminary data.</text>
</comment>
<dbReference type="PANTHER" id="PTHR30100:SF1">
    <property type="entry name" value="PHOSPHATE ACYLTRANSFERASE"/>
    <property type="match status" value="1"/>
</dbReference>
<dbReference type="InterPro" id="IPR012281">
    <property type="entry name" value="Phospholipid_synth_PlsX-like"/>
</dbReference>
<comment type="similarity">
    <text evidence="10">Belongs to the PlsX family.</text>
</comment>
<comment type="catalytic activity">
    <reaction evidence="1 10">
        <text>a fatty acyl-[ACP] + phosphate = an acyl phosphate + holo-[ACP]</text>
        <dbReference type="Rhea" id="RHEA:42292"/>
        <dbReference type="Rhea" id="RHEA-COMP:9685"/>
        <dbReference type="Rhea" id="RHEA-COMP:14125"/>
        <dbReference type="ChEBI" id="CHEBI:43474"/>
        <dbReference type="ChEBI" id="CHEBI:59918"/>
        <dbReference type="ChEBI" id="CHEBI:64479"/>
        <dbReference type="ChEBI" id="CHEBI:138651"/>
        <dbReference type="EC" id="2.3.1.274"/>
    </reaction>
</comment>
<dbReference type="EC" id="2.3.1.274" evidence="8 10"/>
<evidence type="ECO:0000313" key="11">
    <source>
        <dbReference type="EMBL" id="KFZ38667.1"/>
    </source>
</evidence>
<proteinExistence type="inferred from homology"/>
<dbReference type="PANTHER" id="PTHR30100">
    <property type="entry name" value="FATTY ACID/PHOSPHOLIPID SYNTHESIS PROTEIN PLSX"/>
    <property type="match status" value="1"/>
</dbReference>
<dbReference type="Pfam" id="PF02504">
    <property type="entry name" value="FA_synthesis"/>
    <property type="match status" value="1"/>
</dbReference>
<dbReference type="InterPro" id="IPR003664">
    <property type="entry name" value="FA_synthesis"/>
</dbReference>
<dbReference type="EMBL" id="JPEO01000002">
    <property type="protein sequence ID" value="KFZ38667.1"/>
    <property type="molecule type" value="Genomic_DNA"/>
</dbReference>
<comment type="subcellular location">
    <subcellularLocation>
        <location evidence="10">Cytoplasm</location>
    </subcellularLocation>
    <text evidence="10">Associated with the membrane possibly through PlsY.</text>
</comment>
<protein>
    <recommendedName>
        <fullName evidence="8 10">Phosphate acyltransferase</fullName>
        <ecNumber evidence="8 10">2.3.1.274</ecNumber>
    </recommendedName>
    <alternativeName>
        <fullName evidence="10">Acyl-ACP phosphotransacylase</fullName>
    </alternativeName>
    <alternativeName>
        <fullName evidence="10">Acyl-[acyl-carrier-protein]--phosphate acyltransferase</fullName>
    </alternativeName>
    <alternativeName>
        <fullName evidence="10">Phosphate-acyl-ACP acyltransferase</fullName>
    </alternativeName>
</protein>
<dbReference type="Gene3D" id="3.40.718.10">
    <property type="entry name" value="Isopropylmalate Dehydrogenase"/>
    <property type="match status" value="1"/>
</dbReference>
<evidence type="ECO:0000256" key="7">
    <source>
        <dbReference type="ARBA" id="ARBA00023264"/>
    </source>
</evidence>
<dbReference type="NCBIfam" id="TIGR00182">
    <property type="entry name" value="plsX"/>
    <property type="match status" value="1"/>
</dbReference>
<dbReference type="PIRSF" id="PIRSF002465">
    <property type="entry name" value="Phsphlp_syn_PlsX"/>
    <property type="match status" value="1"/>
</dbReference>
<reference evidence="11 12" key="1">
    <citation type="submission" date="2014-06" db="EMBL/GenBank/DDBJ databases">
        <title>Shewanella sp. YQH10.</title>
        <authorList>
            <person name="Liu Y."/>
            <person name="Zeng R."/>
        </authorList>
    </citation>
    <scope>NUCLEOTIDE SEQUENCE [LARGE SCALE GENOMIC DNA]</scope>
    <source>
        <strain evidence="11 12">YQH10</strain>
    </source>
</reference>
<name>A0A094JHF6_9GAMM</name>
<evidence type="ECO:0000256" key="1">
    <source>
        <dbReference type="ARBA" id="ARBA00001232"/>
    </source>
</evidence>
<evidence type="ECO:0000256" key="6">
    <source>
        <dbReference type="ARBA" id="ARBA00023209"/>
    </source>
</evidence>
<evidence type="ECO:0000256" key="3">
    <source>
        <dbReference type="ARBA" id="ARBA00022516"/>
    </source>
</evidence>
<evidence type="ECO:0000313" key="12">
    <source>
        <dbReference type="Proteomes" id="UP000029264"/>
    </source>
</evidence>
<keyword evidence="2 10" id="KW-0963">Cytoplasm</keyword>
<dbReference type="GO" id="GO:0008654">
    <property type="term" value="P:phospholipid biosynthetic process"/>
    <property type="evidence" value="ECO:0007669"/>
    <property type="project" value="UniProtKB-KW"/>
</dbReference>
<dbReference type="STRING" id="1515746.HR45_04380"/>
<dbReference type="RefSeq" id="WP_037440019.1">
    <property type="nucleotide sequence ID" value="NZ_JPEO01000002.1"/>
</dbReference>
<keyword evidence="11" id="KW-0012">Acyltransferase</keyword>
<keyword evidence="12" id="KW-1185">Reference proteome</keyword>
<dbReference type="OrthoDB" id="9806408at2"/>
<dbReference type="SUPFAM" id="SSF53659">
    <property type="entry name" value="Isocitrate/Isopropylmalate dehydrogenase-like"/>
    <property type="match status" value="1"/>
</dbReference>
<evidence type="ECO:0000256" key="2">
    <source>
        <dbReference type="ARBA" id="ARBA00022490"/>
    </source>
</evidence>
<comment type="subunit">
    <text evidence="9 10">Homodimer. Probably interacts with PlsY.</text>
</comment>